<dbReference type="OrthoDB" id="2121828at2759"/>
<dbReference type="Gene3D" id="2.60.40.420">
    <property type="entry name" value="Cupredoxins - blue copper proteins"/>
    <property type="match status" value="2"/>
</dbReference>
<evidence type="ECO:0000313" key="5">
    <source>
        <dbReference type="Proteomes" id="UP000606786"/>
    </source>
</evidence>
<dbReference type="AlphaFoldDB" id="A0A811VLV3"/>
<dbReference type="GO" id="GO:0006826">
    <property type="term" value="P:iron ion transport"/>
    <property type="evidence" value="ECO:0007669"/>
    <property type="project" value="TreeGrafter"/>
</dbReference>
<gene>
    <name evidence="4" type="ORF">CCAP1982_LOCUS23018</name>
</gene>
<feature type="domain" description="Plastocyanin-like" evidence="3">
    <location>
        <begin position="83"/>
        <end position="236"/>
    </location>
</feature>
<evidence type="ECO:0000256" key="2">
    <source>
        <dbReference type="ARBA" id="ARBA00023002"/>
    </source>
</evidence>
<keyword evidence="2" id="KW-0560">Oxidoreductase</keyword>
<organism evidence="4 5">
    <name type="scientific">Ceratitis capitata</name>
    <name type="common">Mediterranean fruit fly</name>
    <name type="synonym">Tephritis capitata</name>
    <dbReference type="NCBI Taxonomy" id="7213"/>
    <lineage>
        <taxon>Eukaryota</taxon>
        <taxon>Metazoa</taxon>
        <taxon>Ecdysozoa</taxon>
        <taxon>Arthropoda</taxon>
        <taxon>Hexapoda</taxon>
        <taxon>Insecta</taxon>
        <taxon>Pterygota</taxon>
        <taxon>Neoptera</taxon>
        <taxon>Endopterygota</taxon>
        <taxon>Diptera</taxon>
        <taxon>Brachycera</taxon>
        <taxon>Muscomorpha</taxon>
        <taxon>Tephritoidea</taxon>
        <taxon>Tephritidae</taxon>
        <taxon>Ceratitis</taxon>
        <taxon>Ceratitis</taxon>
    </lineage>
</organism>
<dbReference type="PROSITE" id="PS00080">
    <property type="entry name" value="MULTICOPPER_OXIDASE2"/>
    <property type="match status" value="2"/>
</dbReference>
<evidence type="ECO:0000256" key="1">
    <source>
        <dbReference type="ARBA" id="ARBA00022723"/>
    </source>
</evidence>
<protein>
    <submittedName>
        <fullName evidence="4">(Mediterranean fruit fly) hypothetical protein</fullName>
    </submittedName>
</protein>
<evidence type="ECO:0000313" key="4">
    <source>
        <dbReference type="EMBL" id="CAD7015062.1"/>
    </source>
</evidence>
<dbReference type="InterPro" id="IPR002355">
    <property type="entry name" value="Cu_oxidase_Cu_BS"/>
</dbReference>
<dbReference type="InterPro" id="IPR008972">
    <property type="entry name" value="Cupredoxin"/>
</dbReference>
<dbReference type="PANTHER" id="PTHR11709">
    <property type="entry name" value="MULTI-COPPER OXIDASE"/>
    <property type="match status" value="1"/>
</dbReference>
<dbReference type="PROSITE" id="PS00079">
    <property type="entry name" value="MULTICOPPER_OXIDASE1"/>
    <property type="match status" value="2"/>
</dbReference>
<dbReference type="Proteomes" id="UP000606786">
    <property type="component" value="Unassembled WGS sequence"/>
</dbReference>
<feature type="domain" description="Plastocyanin-like" evidence="3">
    <location>
        <begin position="290"/>
        <end position="423"/>
    </location>
</feature>
<dbReference type="EMBL" id="CAJHJT010000056">
    <property type="protein sequence ID" value="CAD7015062.1"/>
    <property type="molecule type" value="Genomic_DNA"/>
</dbReference>
<dbReference type="InterPro" id="IPR033138">
    <property type="entry name" value="Cu_oxidase_CS"/>
</dbReference>
<dbReference type="Pfam" id="PF07731">
    <property type="entry name" value="Cu-oxidase_2"/>
    <property type="match status" value="2"/>
</dbReference>
<dbReference type="InterPro" id="IPR045087">
    <property type="entry name" value="Cu-oxidase_fam"/>
</dbReference>
<sequence>MNPLDAICNRKRNDAVCVSNLKNAKAVDKGVLVERPDVKIFLPFRFFVYDVKNLFVANTYNRYLVAPSGDHLTSLIDEISYVSPPAPLLSQMSDVPAELFCNGDNRPANCGNNCQCVHKVDIPLGAVVEVVLVDEVQQTNLSHPFHLHGSPFYVVGLGRSPDNSIKKINLKHALDLDRLGMLERDFTKPTLKDTIAVPNNGYTVLRFRANNPGVWLFHCHFLFHVAIGMNLVFHIGTQEDLPPVPPNFPRCVASDADHLVSLIDEISYVSAPSTILSQYDEIPAEHFCNSDNRPTNCGENCQCVHKVDIPLGAIVEVVLVDEVQQINISHPFHLHGTSFVVLGMGRSPDMQLQRMNLQHALELDRRGLLERRFLKPALKDTVAVPNNGYTVLRFRADNPGVWLFHCHFQFHIVIGMNMLFQVGTPEDWPPVPAGFPRCGHYKPPITQW</sequence>
<dbReference type="GO" id="GO:0005886">
    <property type="term" value="C:plasma membrane"/>
    <property type="evidence" value="ECO:0007669"/>
    <property type="project" value="TreeGrafter"/>
</dbReference>
<dbReference type="GO" id="GO:0016491">
    <property type="term" value="F:oxidoreductase activity"/>
    <property type="evidence" value="ECO:0007669"/>
    <property type="project" value="UniProtKB-KW"/>
</dbReference>
<dbReference type="SUPFAM" id="SSF49503">
    <property type="entry name" value="Cupredoxins"/>
    <property type="match status" value="2"/>
</dbReference>
<keyword evidence="5" id="KW-1185">Reference proteome</keyword>
<comment type="caution">
    <text evidence="4">The sequence shown here is derived from an EMBL/GenBank/DDBJ whole genome shotgun (WGS) entry which is preliminary data.</text>
</comment>
<dbReference type="CDD" id="cd13905">
    <property type="entry name" value="CuRO_3_tcLLC2_insect_like"/>
    <property type="match status" value="2"/>
</dbReference>
<keyword evidence="1" id="KW-0479">Metal-binding</keyword>
<name>A0A811VLV3_CERCA</name>
<dbReference type="GO" id="GO:0005507">
    <property type="term" value="F:copper ion binding"/>
    <property type="evidence" value="ECO:0007669"/>
    <property type="project" value="InterPro"/>
</dbReference>
<accession>A0A811VLV3</accession>
<proteinExistence type="predicted"/>
<reference evidence="4" key="1">
    <citation type="submission" date="2020-11" db="EMBL/GenBank/DDBJ databases">
        <authorList>
            <person name="Whitehead M."/>
        </authorList>
    </citation>
    <scope>NUCLEOTIDE SEQUENCE</scope>
    <source>
        <strain evidence="4">EGII</strain>
    </source>
</reference>
<dbReference type="InterPro" id="IPR011706">
    <property type="entry name" value="Cu-oxidase_C"/>
</dbReference>
<dbReference type="PANTHER" id="PTHR11709:SF232">
    <property type="entry name" value="STRAW, ISOFORM G"/>
    <property type="match status" value="1"/>
</dbReference>
<evidence type="ECO:0000259" key="3">
    <source>
        <dbReference type="Pfam" id="PF07731"/>
    </source>
</evidence>